<proteinExistence type="predicted"/>
<organism evidence="2 3">
    <name type="scientific">Enterococcus lemanii</name>
    <dbReference type="NCBI Taxonomy" id="1159752"/>
    <lineage>
        <taxon>Bacteria</taxon>
        <taxon>Bacillati</taxon>
        <taxon>Bacillota</taxon>
        <taxon>Bacilli</taxon>
        <taxon>Lactobacillales</taxon>
        <taxon>Enterococcaceae</taxon>
        <taxon>Enterococcus</taxon>
    </lineage>
</organism>
<reference evidence="3" key="1">
    <citation type="journal article" date="2019" name="Int. J. Syst. Evol. Microbiol.">
        <title>The Global Catalogue of Microorganisms (GCM) 10K type strain sequencing project: providing services to taxonomists for standard genome sequencing and annotation.</title>
        <authorList>
            <consortium name="The Broad Institute Genomics Platform"/>
            <consortium name="The Broad Institute Genome Sequencing Center for Infectious Disease"/>
            <person name="Wu L."/>
            <person name="Ma J."/>
        </authorList>
    </citation>
    <scope>NUCLEOTIDE SEQUENCE [LARGE SCALE GENOMIC DNA]</scope>
    <source>
        <strain evidence="3">CGMCC 1.19032</strain>
    </source>
</reference>
<dbReference type="EMBL" id="JBHSGS010000063">
    <property type="protein sequence ID" value="MFC4720488.1"/>
    <property type="molecule type" value="Genomic_DNA"/>
</dbReference>
<gene>
    <name evidence="2" type="ORF">ACFO5I_12220</name>
</gene>
<evidence type="ECO:0000256" key="1">
    <source>
        <dbReference type="SAM" id="MobiDB-lite"/>
    </source>
</evidence>
<protein>
    <submittedName>
        <fullName evidence="2">Uncharacterized protein</fullName>
    </submittedName>
</protein>
<feature type="region of interest" description="Disordered" evidence="1">
    <location>
        <begin position="1"/>
        <end position="33"/>
    </location>
</feature>
<feature type="compositionally biased region" description="Basic and acidic residues" evidence="1">
    <location>
        <begin position="55"/>
        <end position="65"/>
    </location>
</feature>
<dbReference type="RefSeq" id="WP_204652760.1">
    <property type="nucleotide sequence ID" value="NZ_JAFBFD010000001.1"/>
</dbReference>
<evidence type="ECO:0000313" key="2">
    <source>
        <dbReference type="EMBL" id="MFC4720488.1"/>
    </source>
</evidence>
<accession>A0ABV9N0J1</accession>
<name>A0ABV9N0J1_9ENTE</name>
<dbReference type="Proteomes" id="UP001595969">
    <property type="component" value="Unassembled WGS sequence"/>
</dbReference>
<sequence>MIDNQNIKRKHARFPAFSDDQGVKITSSKKRKPFSDDEDWIITNLSETPYYSKKTATEQKKELRRSPRVAAAKTGQSIEQKEELKRHRLNLPDYSKRGTFELTDTGKRQLFGETTRQASYQVKEKKAETIATPRKDFSGRARFTPKYVPASIIPDEEKTTISENELMASMEKSKESYMLFDHGMAAYQEKKEQDPSVRKFYGNEVSSAPTEKKRTVLDHSLENLIETEQSATAEKSYFKSL</sequence>
<evidence type="ECO:0000313" key="3">
    <source>
        <dbReference type="Proteomes" id="UP001595969"/>
    </source>
</evidence>
<keyword evidence="3" id="KW-1185">Reference proteome</keyword>
<feature type="region of interest" description="Disordered" evidence="1">
    <location>
        <begin position="55"/>
        <end position="77"/>
    </location>
</feature>
<comment type="caution">
    <text evidence="2">The sequence shown here is derived from an EMBL/GenBank/DDBJ whole genome shotgun (WGS) entry which is preliminary data.</text>
</comment>